<name>A0A507R455_MONPU</name>
<protein>
    <submittedName>
        <fullName evidence="1">Uncharacterized protein</fullName>
    </submittedName>
</protein>
<dbReference type="EMBL" id="VIFY01000010">
    <property type="protein sequence ID" value="TQB76392.1"/>
    <property type="molecule type" value="Genomic_DNA"/>
</dbReference>
<sequence length="380" mass="43041">MASIIWSYMMSISGQTQEATSLPAGSDRSNGFEIIDAVDIPDDNCQMDKGQSGSDDDMVVVVSKSDLDLEDDSETEPFPGYYENCESTQNIDRQVEASYNFAMPKVSEAATKFMLETDSELDVSYPSEFSNRSSGNAETYVLNDIQTLTWHPGIDSAICDHFRFMINMVLRVNHALSYLREYFPETNSLEGIDRATDVSRMASKIEKRIVDIHERAKNDTLAAENTELMLRNLSKASMADPALLYERMVKIAARNLRKPPIVESMFVKKLLKLYEVYVFEPYANVYVGWIGANNGDTGDVNPAFKAMHSCVIKLQKLLNECVSNSESYITSLNRCKTQYIQPVMLRLSKVPRFARDELLDKPVEEYWTARGGDLMCIWGW</sequence>
<dbReference type="STRING" id="5098.A0A507R455"/>
<reference evidence="1 2" key="1">
    <citation type="submission" date="2019-06" db="EMBL/GenBank/DDBJ databases">
        <title>Wine fermentation using esterase from Monascus purpureus.</title>
        <authorList>
            <person name="Geng C."/>
            <person name="Zhang Y."/>
        </authorList>
    </citation>
    <scope>NUCLEOTIDE SEQUENCE [LARGE SCALE GENOMIC DNA]</scope>
    <source>
        <strain evidence="1">HQ1</strain>
    </source>
</reference>
<accession>A0A507R455</accession>
<organism evidence="1 2">
    <name type="scientific">Monascus purpureus</name>
    <name type="common">Red mold</name>
    <name type="synonym">Monascus anka</name>
    <dbReference type="NCBI Taxonomy" id="5098"/>
    <lineage>
        <taxon>Eukaryota</taxon>
        <taxon>Fungi</taxon>
        <taxon>Dikarya</taxon>
        <taxon>Ascomycota</taxon>
        <taxon>Pezizomycotina</taxon>
        <taxon>Eurotiomycetes</taxon>
        <taxon>Eurotiomycetidae</taxon>
        <taxon>Eurotiales</taxon>
        <taxon>Aspergillaceae</taxon>
        <taxon>Monascus</taxon>
    </lineage>
</organism>
<comment type="caution">
    <text evidence="1">The sequence shown here is derived from an EMBL/GenBank/DDBJ whole genome shotgun (WGS) entry which is preliminary data.</text>
</comment>
<dbReference type="Proteomes" id="UP000319663">
    <property type="component" value="Unassembled WGS sequence"/>
</dbReference>
<proteinExistence type="predicted"/>
<keyword evidence="2" id="KW-1185">Reference proteome</keyword>
<dbReference type="AlphaFoldDB" id="A0A507R455"/>
<evidence type="ECO:0000313" key="1">
    <source>
        <dbReference type="EMBL" id="TQB76392.1"/>
    </source>
</evidence>
<evidence type="ECO:0000313" key="2">
    <source>
        <dbReference type="Proteomes" id="UP000319663"/>
    </source>
</evidence>
<gene>
    <name evidence="1" type="ORF">MPDQ_000215</name>
</gene>